<keyword evidence="3 4" id="KW-0012">Acyltransferase</keyword>
<name>A0ABT8C4C4_9BACT</name>
<dbReference type="Proteomes" id="UP001236663">
    <property type="component" value="Unassembled WGS sequence"/>
</dbReference>
<dbReference type="EC" id="2.3.1.-" evidence="4"/>
<dbReference type="InterPro" id="IPR018357">
    <property type="entry name" value="Hexapep_transf_CS"/>
</dbReference>
<dbReference type="InterPro" id="IPR001451">
    <property type="entry name" value="Hexapep"/>
</dbReference>
<dbReference type="PANTHER" id="PTHR23416">
    <property type="entry name" value="SIALIC ACID SYNTHASE-RELATED"/>
    <property type="match status" value="1"/>
</dbReference>
<organism evidence="4 5">
    <name type="scientific">Cyclobacterium jeungdonense</name>
    <dbReference type="NCBI Taxonomy" id="708087"/>
    <lineage>
        <taxon>Bacteria</taxon>
        <taxon>Pseudomonadati</taxon>
        <taxon>Bacteroidota</taxon>
        <taxon>Cytophagia</taxon>
        <taxon>Cytophagales</taxon>
        <taxon>Cyclobacteriaceae</taxon>
        <taxon>Cyclobacterium</taxon>
    </lineage>
</organism>
<dbReference type="SUPFAM" id="SSF51161">
    <property type="entry name" value="Trimeric LpxA-like enzymes"/>
    <property type="match status" value="2"/>
</dbReference>
<evidence type="ECO:0000313" key="5">
    <source>
        <dbReference type="Proteomes" id="UP001236663"/>
    </source>
</evidence>
<dbReference type="Gene3D" id="2.160.10.10">
    <property type="entry name" value="Hexapeptide repeat proteins"/>
    <property type="match status" value="1"/>
</dbReference>
<dbReference type="CDD" id="cd04647">
    <property type="entry name" value="LbH_MAT_like"/>
    <property type="match status" value="1"/>
</dbReference>
<evidence type="ECO:0000256" key="1">
    <source>
        <dbReference type="ARBA" id="ARBA00022679"/>
    </source>
</evidence>
<protein>
    <submittedName>
        <fullName evidence="4">Acyltransferase</fullName>
        <ecNumber evidence="4">2.3.1.-</ecNumber>
    </submittedName>
</protein>
<proteinExistence type="predicted"/>
<sequence length="243" mass="26549">MATRLGSVISNITKMDFSDRFGPGWDRASVFWVLVRMVCCWCRGYWLRWQMKSFRGMVLIGKGVTVRQAGYLSAGRNFVAQDHCEINCLSTKGIVFGDKVTVGSYAIIRPTNLYGGEPGLGLKVGDNSSIGPYAYIGCSGYIEIGNNVMMSPRVSIYSENHVFEDVSKPMITQGVRRSFVKIEDDCWIASNAVILAGVTIGKGSVVAAGSIVTKDVPSYSVVGGNPAKIIKTRKEPLTNKRKL</sequence>
<dbReference type="PROSITE" id="PS00101">
    <property type="entry name" value="HEXAPEP_TRANSFERASES"/>
    <property type="match status" value="1"/>
</dbReference>
<keyword evidence="2" id="KW-0677">Repeat</keyword>
<evidence type="ECO:0000256" key="3">
    <source>
        <dbReference type="ARBA" id="ARBA00023315"/>
    </source>
</evidence>
<dbReference type="EMBL" id="JAUFQS010000004">
    <property type="protein sequence ID" value="MDN3687156.1"/>
    <property type="molecule type" value="Genomic_DNA"/>
</dbReference>
<dbReference type="InterPro" id="IPR011004">
    <property type="entry name" value="Trimer_LpxA-like_sf"/>
</dbReference>
<comment type="caution">
    <text evidence="4">The sequence shown here is derived from an EMBL/GenBank/DDBJ whole genome shotgun (WGS) entry which is preliminary data.</text>
</comment>
<dbReference type="RefSeq" id="WP_163384048.1">
    <property type="nucleotide sequence ID" value="NZ_JAUFQS010000004.1"/>
</dbReference>
<gene>
    <name evidence="4" type="ORF">QWZ15_04895</name>
</gene>
<reference evidence="5" key="1">
    <citation type="journal article" date="2019" name="Int. J. Syst. Evol. Microbiol.">
        <title>The Global Catalogue of Microorganisms (GCM) 10K type strain sequencing project: providing services to taxonomists for standard genome sequencing and annotation.</title>
        <authorList>
            <consortium name="The Broad Institute Genomics Platform"/>
            <consortium name="The Broad Institute Genome Sequencing Center for Infectious Disease"/>
            <person name="Wu L."/>
            <person name="Ma J."/>
        </authorList>
    </citation>
    <scope>NUCLEOTIDE SEQUENCE [LARGE SCALE GENOMIC DNA]</scope>
    <source>
        <strain evidence="5">CECT 7706</strain>
    </source>
</reference>
<accession>A0ABT8C4C4</accession>
<dbReference type="Pfam" id="PF00132">
    <property type="entry name" value="Hexapep"/>
    <property type="match status" value="1"/>
</dbReference>
<dbReference type="InterPro" id="IPR051159">
    <property type="entry name" value="Hexapeptide_acetyltransf"/>
</dbReference>
<dbReference type="GO" id="GO:0016746">
    <property type="term" value="F:acyltransferase activity"/>
    <property type="evidence" value="ECO:0007669"/>
    <property type="project" value="UniProtKB-KW"/>
</dbReference>
<evidence type="ECO:0000256" key="2">
    <source>
        <dbReference type="ARBA" id="ARBA00022737"/>
    </source>
</evidence>
<evidence type="ECO:0000313" key="4">
    <source>
        <dbReference type="EMBL" id="MDN3687156.1"/>
    </source>
</evidence>
<keyword evidence="5" id="KW-1185">Reference proteome</keyword>
<keyword evidence="1 4" id="KW-0808">Transferase</keyword>